<gene>
    <name evidence="1" type="ORF">AVEN_19462_1</name>
</gene>
<dbReference type="AlphaFoldDB" id="A0A4Y2C6C2"/>
<protein>
    <submittedName>
        <fullName evidence="1">Uncharacterized protein</fullName>
    </submittedName>
</protein>
<organism evidence="1 2">
    <name type="scientific">Araneus ventricosus</name>
    <name type="common">Orbweaver spider</name>
    <name type="synonym">Epeira ventricosa</name>
    <dbReference type="NCBI Taxonomy" id="182803"/>
    <lineage>
        <taxon>Eukaryota</taxon>
        <taxon>Metazoa</taxon>
        <taxon>Ecdysozoa</taxon>
        <taxon>Arthropoda</taxon>
        <taxon>Chelicerata</taxon>
        <taxon>Arachnida</taxon>
        <taxon>Araneae</taxon>
        <taxon>Araneomorphae</taxon>
        <taxon>Entelegynae</taxon>
        <taxon>Araneoidea</taxon>
        <taxon>Araneidae</taxon>
        <taxon>Araneus</taxon>
    </lineage>
</organism>
<dbReference type="EMBL" id="BGPR01000152">
    <property type="protein sequence ID" value="GBL99991.1"/>
    <property type="molecule type" value="Genomic_DNA"/>
</dbReference>
<evidence type="ECO:0000313" key="1">
    <source>
        <dbReference type="EMBL" id="GBL99991.1"/>
    </source>
</evidence>
<keyword evidence="2" id="KW-1185">Reference proteome</keyword>
<dbReference type="Proteomes" id="UP000499080">
    <property type="component" value="Unassembled WGS sequence"/>
</dbReference>
<evidence type="ECO:0000313" key="2">
    <source>
        <dbReference type="Proteomes" id="UP000499080"/>
    </source>
</evidence>
<accession>A0A4Y2C6C2</accession>
<reference evidence="1 2" key="1">
    <citation type="journal article" date="2019" name="Sci. Rep.">
        <title>Orb-weaving spider Araneus ventricosus genome elucidates the spidroin gene catalogue.</title>
        <authorList>
            <person name="Kono N."/>
            <person name="Nakamura H."/>
            <person name="Ohtoshi R."/>
            <person name="Moran D.A.P."/>
            <person name="Shinohara A."/>
            <person name="Yoshida Y."/>
            <person name="Fujiwara M."/>
            <person name="Mori M."/>
            <person name="Tomita M."/>
            <person name="Arakawa K."/>
        </authorList>
    </citation>
    <scope>NUCLEOTIDE SEQUENCE [LARGE SCALE GENOMIC DNA]</scope>
</reference>
<proteinExistence type="predicted"/>
<name>A0A4Y2C6C2_ARAVE</name>
<sequence length="88" mass="9925">MSDNSASDSEIELRKKLIRHLSLLFPDEAINRGITDAFIAPSATTKFKDIDVHSRFLQDSVVFTNLTNPQLRRFTSLSGNSTRKTNID</sequence>
<comment type="caution">
    <text evidence="1">The sequence shown here is derived from an EMBL/GenBank/DDBJ whole genome shotgun (WGS) entry which is preliminary data.</text>
</comment>